<name>A0A4S9PI65_AURPU</name>
<dbReference type="InterPro" id="IPR049326">
    <property type="entry name" value="Rhodopsin_dom_fungi"/>
</dbReference>
<evidence type="ECO:0000313" key="5">
    <source>
        <dbReference type="Proteomes" id="UP000305064"/>
    </source>
</evidence>
<dbReference type="PANTHER" id="PTHR39614">
    <property type="entry name" value="INTEGRAL MEMBRANE PROTEIN"/>
    <property type="match status" value="1"/>
</dbReference>
<feature type="transmembrane region" description="Helical" evidence="1">
    <location>
        <begin position="51"/>
        <end position="75"/>
    </location>
</feature>
<dbReference type="PANTHER" id="PTHR39614:SF2">
    <property type="entry name" value="INTEGRAL MEMBRANE PROTEIN"/>
    <property type="match status" value="1"/>
</dbReference>
<dbReference type="EMBL" id="QZAO01000020">
    <property type="protein sequence ID" value="THW79224.1"/>
    <property type="molecule type" value="Genomic_DNA"/>
</dbReference>
<feature type="transmembrane region" description="Helical" evidence="1">
    <location>
        <begin position="95"/>
        <end position="116"/>
    </location>
</feature>
<evidence type="ECO:0000259" key="2">
    <source>
        <dbReference type="Pfam" id="PF20684"/>
    </source>
</evidence>
<feature type="transmembrane region" description="Helical" evidence="1">
    <location>
        <begin position="171"/>
        <end position="195"/>
    </location>
</feature>
<feature type="domain" description="Rhodopsin" evidence="2">
    <location>
        <begin position="38"/>
        <end position="266"/>
    </location>
</feature>
<dbReference type="Pfam" id="PF20684">
    <property type="entry name" value="Fung_rhodopsin"/>
    <property type="match status" value="1"/>
</dbReference>
<feature type="transmembrane region" description="Helical" evidence="1">
    <location>
        <begin position="128"/>
        <end position="151"/>
    </location>
</feature>
<evidence type="ECO:0000313" key="4">
    <source>
        <dbReference type="EMBL" id="THY70083.1"/>
    </source>
</evidence>
<accession>A0A4S9PI65</accession>
<reference evidence="5 6" key="1">
    <citation type="submission" date="2018-10" db="EMBL/GenBank/DDBJ databases">
        <title>Fifty Aureobasidium pullulans genomes reveal a recombining polyextremotolerant generalist.</title>
        <authorList>
            <person name="Gostincar C."/>
            <person name="Turk M."/>
            <person name="Zajc J."/>
            <person name="Gunde-Cimerman N."/>
        </authorList>
    </citation>
    <scope>NUCLEOTIDE SEQUENCE [LARGE SCALE GENOMIC DNA]</scope>
    <source>
        <strain evidence="3 6">EXF-10659</strain>
        <strain evidence="4 5">EXF-4256</strain>
    </source>
</reference>
<dbReference type="Proteomes" id="UP000305064">
    <property type="component" value="Unassembled WGS sequence"/>
</dbReference>
<feature type="transmembrane region" description="Helical" evidence="1">
    <location>
        <begin position="240"/>
        <end position="258"/>
    </location>
</feature>
<dbReference type="AlphaFoldDB" id="A0A4S9PI65"/>
<keyword evidence="1" id="KW-0812">Transmembrane</keyword>
<sequence>MSGPDSPLSPVTSTDHRGWLWITVIICTIICPALLLWRVIARYRRYGLDDLAVVVSFVFIIAHSALLMGSLKLGFGVQLTPETKPGILKAAELVFASRITLSLILGTSKLSALLLIRRLLPPNTWRTYICNTGLVLVIVWGIMAILTTNTACLPSHMLLRNAENSCAHLDIRITTTMALNIATELGVISLAVCFLRKVEVEGGQRKWVALGFLLRLPNIALSLLYLTFYLHFLSRGHSSIGFIPAAIIQCFLATYSFTSSCIPSFLPFHLPIFPATSPTNTYELKPCSKSDRNKLARRMSTPMSFFGDKIRGDREIFTHKARIFADVKGVQRRESERKLRRKDSDNVDEDQESLRGIVREETFEIKMDRYSGVGGGVV</sequence>
<feature type="transmembrane region" description="Helical" evidence="1">
    <location>
        <begin position="20"/>
        <end position="39"/>
    </location>
</feature>
<evidence type="ECO:0000313" key="3">
    <source>
        <dbReference type="EMBL" id="THW79224.1"/>
    </source>
</evidence>
<keyword evidence="1" id="KW-0472">Membrane</keyword>
<keyword evidence="1" id="KW-1133">Transmembrane helix</keyword>
<feature type="transmembrane region" description="Helical" evidence="1">
    <location>
        <begin position="207"/>
        <end position="228"/>
    </location>
</feature>
<evidence type="ECO:0000313" key="6">
    <source>
        <dbReference type="Proteomes" id="UP000308802"/>
    </source>
</evidence>
<proteinExistence type="predicted"/>
<comment type="caution">
    <text evidence="3">The sequence shown here is derived from an EMBL/GenBank/DDBJ whole genome shotgun (WGS) entry which is preliminary data.</text>
</comment>
<organism evidence="3 6">
    <name type="scientific">Aureobasidium pullulans</name>
    <name type="common">Black yeast</name>
    <name type="synonym">Pullularia pullulans</name>
    <dbReference type="NCBI Taxonomy" id="5580"/>
    <lineage>
        <taxon>Eukaryota</taxon>
        <taxon>Fungi</taxon>
        <taxon>Dikarya</taxon>
        <taxon>Ascomycota</taxon>
        <taxon>Pezizomycotina</taxon>
        <taxon>Dothideomycetes</taxon>
        <taxon>Dothideomycetidae</taxon>
        <taxon>Dothideales</taxon>
        <taxon>Saccotheciaceae</taxon>
        <taxon>Aureobasidium</taxon>
    </lineage>
</organism>
<evidence type="ECO:0000256" key="1">
    <source>
        <dbReference type="SAM" id="Phobius"/>
    </source>
</evidence>
<gene>
    <name evidence="4" type="ORF">D6C94_08954</name>
    <name evidence="3" type="ORF">D6D19_01361</name>
</gene>
<dbReference type="Proteomes" id="UP000308802">
    <property type="component" value="Unassembled WGS sequence"/>
</dbReference>
<dbReference type="EMBL" id="QZBJ01000084">
    <property type="protein sequence ID" value="THY70083.1"/>
    <property type="molecule type" value="Genomic_DNA"/>
</dbReference>
<protein>
    <recommendedName>
        <fullName evidence="2">Rhodopsin domain-containing protein</fullName>
    </recommendedName>
</protein>